<name>A0A0V8DMU7_LACLL</name>
<sequence length="53" mass="5977">MSKTDKELAVEITNNFVSSWLSADKGRNITIDNVNSILKTVHTTLRNLSEDKQ</sequence>
<gene>
    <name evidence="1" type="ORF">LMG8520_0114</name>
</gene>
<proteinExistence type="predicted"/>
<dbReference type="PATRIC" id="fig|1360.106.peg.1978"/>
<dbReference type="RefSeq" id="WP_161934634.1">
    <property type="nucleotide sequence ID" value="NZ_LKLP01000002.1"/>
</dbReference>
<dbReference type="Proteomes" id="UP000054230">
    <property type="component" value="Unassembled WGS sequence"/>
</dbReference>
<protein>
    <submittedName>
        <fullName evidence="1">Uncharacterized protein</fullName>
    </submittedName>
</protein>
<comment type="caution">
    <text evidence="1">The sequence shown here is derived from an EMBL/GenBank/DDBJ whole genome shotgun (WGS) entry which is preliminary data.</text>
</comment>
<dbReference type="EMBL" id="LKLP01000002">
    <property type="protein sequence ID" value="KSU14940.1"/>
    <property type="molecule type" value="Genomic_DNA"/>
</dbReference>
<evidence type="ECO:0000313" key="2">
    <source>
        <dbReference type="Proteomes" id="UP000054230"/>
    </source>
</evidence>
<organism evidence="1 2">
    <name type="scientific">Lactococcus lactis subsp. lactis</name>
    <name type="common">Streptococcus lactis</name>
    <dbReference type="NCBI Taxonomy" id="1360"/>
    <lineage>
        <taxon>Bacteria</taxon>
        <taxon>Bacillati</taxon>
        <taxon>Bacillota</taxon>
        <taxon>Bacilli</taxon>
        <taxon>Lactobacillales</taxon>
        <taxon>Streptococcaceae</taxon>
        <taxon>Lactococcus</taxon>
    </lineage>
</organism>
<accession>A0A0V8DMU7</accession>
<dbReference type="AlphaFoldDB" id="A0A0V8DMU7"/>
<reference evidence="2" key="1">
    <citation type="submission" date="2015-10" db="EMBL/GenBank/DDBJ databases">
        <title>Draft Genome Sequences of 11 Lactococcus lactis subspecies cremoris strains.</title>
        <authorList>
            <person name="Wels M."/>
            <person name="Backus L."/>
            <person name="Boekhorst J."/>
            <person name="Dijkstra A."/>
            <person name="Beerthuizen M."/>
            <person name="Kelly W."/>
            <person name="Siezen R."/>
            <person name="Bachmann H."/>
            <person name="Van Hijum S."/>
        </authorList>
    </citation>
    <scope>NUCLEOTIDE SEQUENCE [LARGE SCALE GENOMIC DNA]</scope>
    <source>
        <strain evidence="2">LMG8520</strain>
    </source>
</reference>
<evidence type="ECO:0000313" key="1">
    <source>
        <dbReference type="EMBL" id="KSU14940.1"/>
    </source>
</evidence>